<keyword evidence="3" id="KW-0808">Transferase</keyword>
<dbReference type="PANTHER" id="PTHR23090:SF9">
    <property type="entry name" value="GLUTAMINE-DEPENDENT NAD(+) SYNTHETASE"/>
    <property type="match status" value="1"/>
</dbReference>
<dbReference type="CDD" id="cd07570">
    <property type="entry name" value="GAT_Gln-NAD-synth"/>
    <property type="match status" value="1"/>
</dbReference>
<evidence type="ECO:0000259" key="2">
    <source>
        <dbReference type="PROSITE" id="PS50263"/>
    </source>
</evidence>
<dbReference type="EMBL" id="UOED01000127">
    <property type="protein sequence ID" value="VAV98339.1"/>
    <property type="molecule type" value="Genomic_DNA"/>
</dbReference>
<dbReference type="InterPro" id="IPR003010">
    <property type="entry name" value="C-N_Hydrolase"/>
</dbReference>
<evidence type="ECO:0000313" key="3">
    <source>
        <dbReference type="EMBL" id="VAV98339.1"/>
    </source>
</evidence>
<sequence length="131" mass="14023">MKIALASLNPTVGDLSGNYDKILAARETARQDDADLVVYSELCLIGYPPEDIVLKGAFQKAAMDKVTALAALSADDGPAMLIGTCWREGAQLYNSAILLDKGKIAAIRHKVDLPNYGVFDEKRVFAAGPDP</sequence>
<protein>
    <submittedName>
        <fullName evidence="3">NAD synthetase / Glutamine amidotransferase chain of NAD synthetase</fullName>
        <ecNumber evidence="3">6.3.1.5</ecNumber>
    </submittedName>
</protein>
<dbReference type="GO" id="GO:0004359">
    <property type="term" value="F:glutaminase activity"/>
    <property type="evidence" value="ECO:0007669"/>
    <property type="project" value="InterPro"/>
</dbReference>
<keyword evidence="1 3" id="KW-0436">Ligase</keyword>
<name>A0A3B0S237_9ZZZZ</name>
<accession>A0A3B0S237</accession>
<dbReference type="PROSITE" id="PS50263">
    <property type="entry name" value="CN_HYDROLASE"/>
    <property type="match status" value="1"/>
</dbReference>
<dbReference type="GO" id="GO:0009435">
    <property type="term" value="P:NAD+ biosynthetic process"/>
    <property type="evidence" value="ECO:0007669"/>
    <property type="project" value="InterPro"/>
</dbReference>
<gene>
    <name evidence="3" type="ORF">MNBD_ALPHA02-833</name>
</gene>
<dbReference type="GO" id="GO:0016740">
    <property type="term" value="F:transferase activity"/>
    <property type="evidence" value="ECO:0007669"/>
    <property type="project" value="UniProtKB-KW"/>
</dbReference>
<dbReference type="GO" id="GO:0005737">
    <property type="term" value="C:cytoplasm"/>
    <property type="evidence" value="ECO:0007669"/>
    <property type="project" value="InterPro"/>
</dbReference>
<dbReference type="EC" id="6.3.1.5" evidence="3"/>
<dbReference type="PANTHER" id="PTHR23090">
    <property type="entry name" value="NH 3 /GLUTAMINE-DEPENDENT NAD + SYNTHETASE"/>
    <property type="match status" value="1"/>
</dbReference>
<organism evidence="3">
    <name type="scientific">hydrothermal vent metagenome</name>
    <dbReference type="NCBI Taxonomy" id="652676"/>
    <lineage>
        <taxon>unclassified sequences</taxon>
        <taxon>metagenomes</taxon>
        <taxon>ecological metagenomes</taxon>
    </lineage>
</organism>
<evidence type="ECO:0000256" key="1">
    <source>
        <dbReference type="ARBA" id="ARBA00022598"/>
    </source>
</evidence>
<feature type="non-terminal residue" evidence="3">
    <location>
        <position position="131"/>
    </location>
</feature>
<dbReference type="GO" id="GO:0003952">
    <property type="term" value="F:NAD+ synthase (glutamine-hydrolyzing) activity"/>
    <property type="evidence" value="ECO:0007669"/>
    <property type="project" value="InterPro"/>
</dbReference>
<feature type="domain" description="CN hydrolase" evidence="2">
    <location>
        <begin position="1"/>
        <end position="131"/>
    </location>
</feature>
<dbReference type="GO" id="GO:0008795">
    <property type="term" value="F:NAD+ synthase activity"/>
    <property type="evidence" value="ECO:0007669"/>
    <property type="project" value="UniProtKB-EC"/>
</dbReference>
<dbReference type="InterPro" id="IPR036526">
    <property type="entry name" value="C-N_Hydrolase_sf"/>
</dbReference>
<dbReference type="Gene3D" id="3.60.110.10">
    <property type="entry name" value="Carbon-nitrogen hydrolase"/>
    <property type="match status" value="1"/>
</dbReference>
<proteinExistence type="predicted"/>
<keyword evidence="3" id="KW-0315">Glutamine amidotransferase</keyword>
<dbReference type="SUPFAM" id="SSF56317">
    <property type="entry name" value="Carbon-nitrogen hydrolase"/>
    <property type="match status" value="1"/>
</dbReference>
<dbReference type="InterPro" id="IPR003694">
    <property type="entry name" value="NAD_synthase"/>
</dbReference>
<dbReference type="Pfam" id="PF00795">
    <property type="entry name" value="CN_hydrolase"/>
    <property type="match status" value="1"/>
</dbReference>
<reference evidence="3" key="1">
    <citation type="submission" date="2018-06" db="EMBL/GenBank/DDBJ databases">
        <authorList>
            <person name="Zhirakovskaya E."/>
        </authorList>
    </citation>
    <scope>NUCLEOTIDE SEQUENCE</scope>
</reference>
<dbReference type="AlphaFoldDB" id="A0A3B0S237"/>